<evidence type="ECO:0000313" key="4">
    <source>
        <dbReference type="Proteomes" id="UP000243081"/>
    </source>
</evidence>
<dbReference type="OMA" id="PGNAQMA"/>
<dbReference type="InterPro" id="IPR010610">
    <property type="entry name" value="EryCIII-like_C"/>
</dbReference>
<dbReference type="EMBL" id="LUKN01002334">
    <property type="protein sequence ID" value="OAQ99224.1"/>
    <property type="molecule type" value="Genomic_DNA"/>
</dbReference>
<dbReference type="Gene3D" id="3.40.50.2000">
    <property type="entry name" value="Glycogen Phosphorylase B"/>
    <property type="match status" value="2"/>
</dbReference>
<dbReference type="InterPro" id="IPR002213">
    <property type="entry name" value="UDP_glucos_trans"/>
</dbReference>
<reference evidence="3 4" key="1">
    <citation type="submission" date="2016-03" db="EMBL/GenBank/DDBJ databases">
        <title>Fine-scale spatial genetic structure of a fungal parasite of coffee scale insects.</title>
        <authorList>
            <person name="Jackson D."/>
            <person name="Zemenick K.A."/>
            <person name="Malloure B."/>
            <person name="Quandt C.A."/>
            <person name="James T.Y."/>
        </authorList>
    </citation>
    <scope>NUCLEOTIDE SEQUENCE [LARGE SCALE GENOMIC DNA]</scope>
    <source>
        <strain evidence="3 4">UM487</strain>
    </source>
</reference>
<dbReference type="Pfam" id="PF06722">
    <property type="entry name" value="EryCIII-like_C"/>
    <property type="match status" value="1"/>
</dbReference>
<keyword evidence="4" id="KW-1185">Reference proteome</keyword>
<organism evidence="3 4">
    <name type="scientific">Cordyceps confragosa</name>
    <name type="common">Lecanicillium lecanii</name>
    <dbReference type="NCBI Taxonomy" id="2714763"/>
    <lineage>
        <taxon>Eukaryota</taxon>
        <taxon>Fungi</taxon>
        <taxon>Dikarya</taxon>
        <taxon>Ascomycota</taxon>
        <taxon>Pezizomycotina</taxon>
        <taxon>Sordariomycetes</taxon>
        <taxon>Hypocreomycetidae</taxon>
        <taxon>Hypocreales</taxon>
        <taxon>Cordycipitaceae</taxon>
        <taxon>Akanthomyces</taxon>
    </lineage>
</organism>
<accession>A0A179IAB5</accession>
<dbReference type="CDD" id="cd03784">
    <property type="entry name" value="GT1_Gtf-like"/>
    <property type="match status" value="1"/>
</dbReference>
<feature type="domain" description="Erythromycin biosynthesis protein CIII-like C-terminal" evidence="2">
    <location>
        <begin position="323"/>
        <end position="441"/>
    </location>
</feature>
<evidence type="ECO:0000313" key="3">
    <source>
        <dbReference type="EMBL" id="OAQ99224.1"/>
    </source>
</evidence>
<gene>
    <name evidence="3" type="ORF">LLEC1_01877</name>
</gene>
<dbReference type="SUPFAM" id="SSF53756">
    <property type="entry name" value="UDP-Glycosyltransferase/glycogen phosphorylase"/>
    <property type="match status" value="1"/>
</dbReference>
<dbReference type="Proteomes" id="UP000243081">
    <property type="component" value="Unassembled WGS sequence"/>
</dbReference>
<keyword evidence="1" id="KW-0808">Transferase</keyword>
<dbReference type="GO" id="GO:0016758">
    <property type="term" value="F:hexosyltransferase activity"/>
    <property type="evidence" value="ECO:0007669"/>
    <property type="project" value="UniProtKB-ARBA"/>
</dbReference>
<protein>
    <recommendedName>
        <fullName evidence="2">Erythromycin biosynthesis protein CIII-like C-terminal domain-containing protein</fullName>
    </recommendedName>
</protein>
<comment type="caution">
    <text evidence="3">The sequence shown here is derived from an EMBL/GenBank/DDBJ whole genome shotgun (WGS) entry which is preliminary data.</text>
</comment>
<name>A0A179IAB5_CORDF</name>
<evidence type="ECO:0000259" key="2">
    <source>
        <dbReference type="Pfam" id="PF06722"/>
    </source>
</evidence>
<dbReference type="PANTHER" id="PTHR21015:SF22">
    <property type="entry name" value="GLYCOSYLTRANSFERASE"/>
    <property type="match status" value="1"/>
</dbReference>
<dbReference type="OrthoDB" id="5835829at2759"/>
<dbReference type="PANTHER" id="PTHR21015">
    <property type="entry name" value="UDP-N-ACETYLGLUCOSAMINE--N-ACETYLMURAMYL-(PENTAPEPTIDE) PYROPHOSPHORYL-UNDECAPRENOL N-ACETYLGLUCOSAMINE TRANSFERASE 1"/>
    <property type="match status" value="1"/>
</dbReference>
<sequence>MAPSRTDSSVGSAIDKSNLKVIALASPADGHTFPVLRIVEELVLRGYDVTLLAGEGFKERTAAAGAHYIPVPPYDGIEDVTAEIATIVDLGDRFSTAVIKLFIEPTASRMEVLYAALELVKRENPHHKILLLTESFFLGDHPLFLGAPLPKGYTERPRAININACPYGLRSVDTAPFGLALVPDGKPESREVYRQMHRDSLDGPLAAAAALQKKTFTELGVKNWESIEARHPFDVLATTADVTLQMCPTSVEYQRSDIHPKVRFIGALPPRPPKQSFVPPPFWNTMIAGNRRVVVVSQGTIAVRYDQLLIPAMNALADRNDVSVVAILGRRGAQLPAETAIPSNAHVVDYLSYDMILPRASVFVLNAGYGGFMHGIVNGVPMVLAGGSEDKPEVANRGEYAGVGINLRTGTPTEIQIREAVDEILSHSKYEKRVKEIQVENENMRAMDSVEEEIIRWAATMD</sequence>
<evidence type="ECO:0000256" key="1">
    <source>
        <dbReference type="ARBA" id="ARBA00022679"/>
    </source>
</evidence>
<proteinExistence type="predicted"/>
<dbReference type="AlphaFoldDB" id="A0A179IAB5"/>
<dbReference type="GO" id="GO:0008194">
    <property type="term" value="F:UDP-glycosyltransferase activity"/>
    <property type="evidence" value="ECO:0007669"/>
    <property type="project" value="InterPro"/>
</dbReference>